<feature type="region of interest" description="Disordered" evidence="1">
    <location>
        <begin position="33"/>
        <end position="57"/>
    </location>
</feature>
<dbReference type="Proteomes" id="UP001295469">
    <property type="component" value="Chromosome C09"/>
</dbReference>
<feature type="non-terminal residue" evidence="2">
    <location>
        <position position="57"/>
    </location>
</feature>
<evidence type="ECO:0000313" key="2">
    <source>
        <dbReference type="EMBL" id="CAF1734335.1"/>
    </source>
</evidence>
<protein>
    <submittedName>
        <fullName evidence="2">(rape) hypothetical protein</fullName>
    </submittedName>
</protein>
<evidence type="ECO:0000256" key="1">
    <source>
        <dbReference type="SAM" id="MobiDB-lite"/>
    </source>
</evidence>
<gene>
    <name evidence="2" type="ORF">DARMORV10_C09P28430.1</name>
</gene>
<reference evidence="2" key="1">
    <citation type="submission" date="2021-01" db="EMBL/GenBank/DDBJ databases">
        <authorList>
            <consortium name="Genoscope - CEA"/>
            <person name="William W."/>
        </authorList>
    </citation>
    <scope>NUCLEOTIDE SEQUENCE</scope>
</reference>
<sequence length="57" mass="6066">LRDPDGIVHHVPGHVSVTVKFRCWFPASRIIPWARSGSGPASPGRVSPEPEGPIPAS</sequence>
<dbReference type="EMBL" id="HG994373">
    <property type="protein sequence ID" value="CAF1734335.1"/>
    <property type="molecule type" value="Genomic_DNA"/>
</dbReference>
<accession>A0A816J6J6</accession>
<name>A0A816J6J6_BRANA</name>
<organism evidence="2">
    <name type="scientific">Brassica napus</name>
    <name type="common">Rape</name>
    <dbReference type="NCBI Taxonomy" id="3708"/>
    <lineage>
        <taxon>Eukaryota</taxon>
        <taxon>Viridiplantae</taxon>
        <taxon>Streptophyta</taxon>
        <taxon>Embryophyta</taxon>
        <taxon>Tracheophyta</taxon>
        <taxon>Spermatophyta</taxon>
        <taxon>Magnoliopsida</taxon>
        <taxon>eudicotyledons</taxon>
        <taxon>Gunneridae</taxon>
        <taxon>Pentapetalae</taxon>
        <taxon>rosids</taxon>
        <taxon>malvids</taxon>
        <taxon>Brassicales</taxon>
        <taxon>Brassicaceae</taxon>
        <taxon>Brassiceae</taxon>
        <taxon>Brassica</taxon>
    </lineage>
</organism>
<dbReference type="AlphaFoldDB" id="A0A816J6J6"/>
<proteinExistence type="predicted"/>